<dbReference type="Proteomes" id="UP000078558">
    <property type="component" value="Chromosome I"/>
</dbReference>
<comment type="similarity">
    <text evidence="1 12">Belongs to the thymidylate kinase family.</text>
</comment>
<evidence type="ECO:0000256" key="9">
    <source>
        <dbReference type="ARBA" id="ARBA00029962"/>
    </source>
</evidence>
<protein>
    <recommendedName>
        <fullName evidence="3 12">Thymidylate kinase</fullName>
        <ecNumber evidence="2 12">2.7.4.9</ecNumber>
    </recommendedName>
    <alternativeName>
        <fullName evidence="9 12">dTMP kinase</fullName>
    </alternativeName>
</protein>
<gene>
    <name evidence="12" type="primary">tmk</name>
    <name evidence="14" type="ORF">ODI_01217</name>
    <name evidence="15" type="ORF">ODI_R2227</name>
</gene>
<dbReference type="RefSeq" id="WP_067749396.1">
    <property type="nucleotide sequence ID" value="NZ_LT907988.1"/>
</dbReference>
<dbReference type="OrthoDB" id="9774907at2"/>
<keyword evidence="7 12" id="KW-0418">Kinase</keyword>
<dbReference type="InterPro" id="IPR018094">
    <property type="entry name" value="Thymidylate_kinase"/>
</dbReference>
<evidence type="ECO:0000256" key="8">
    <source>
        <dbReference type="ARBA" id="ARBA00022840"/>
    </source>
</evidence>
<dbReference type="GO" id="GO:0006235">
    <property type="term" value="P:dTTP biosynthetic process"/>
    <property type="evidence" value="ECO:0007669"/>
    <property type="project" value="UniProtKB-UniRule"/>
</dbReference>
<dbReference type="CDD" id="cd01672">
    <property type="entry name" value="TMPK"/>
    <property type="match status" value="1"/>
</dbReference>
<dbReference type="Pfam" id="PF02223">
    <property type="entry name" value="Thymidylate_kin"/>
    <property type="match status" value="1"/>
</dbReference>
<dbReference type="GO" id="GO:0004798">
    <property type="term" value="F:dTMP kinase activity"/>
    <property type="evidence" value="ECO:0007669"/>
    <property type="project" value="UniProtKB-UniRule"/>
</dbReference>
<dbReference type="NCBIfam" id="TIGR00041">
    <property type="entry name" value="DTMP_kinase"/>
    <property type="match status" value="1"/>
</dbReference>
<organism evidence="14 16">
    <name type="scientific">Orrella dioscoreae</name>
    <dbReference type="NCBI Taxonomy" id="1851544"/>
    <lineage>
        <taxon>Bacteria</taxon>
        <taxon>Pseudomonadati</taxon>
        <taxon>Pseudomonadota</taxon>
        <taxon>Betaproteobacteria</taxon>
        <taxon>Burkholderiales</taxon>
        <taxon>Alcaligenaceae</taxon>
        <taxon>Orrella</taxon>
    </lineage>
</organism>
<evidence type="ECO:0000313" key="15">
    <source>
        <dbReference type="EMBL" id="SOE49654.1"/>
    </source>
</evidence>
<evidence type="ECO:0000256" key="3">
    <source>
        <dbReference type="ARBA" id="ARBA00017144"/>
    </source>
</evidence>
<dbReference type="PANTHER" id="PTHR10344">
    <property type="entry name" value="THYMIDYLATE KINASE"/>
    <property type="match status" value="1"/>
</dbReference>
<dbReference type="EMBL" id="LT907988">
    <property type="protein sequence ID" value="SOE49654.1"/>
    <property type="molecule type" value="Genomic_DNA"/>
</dbReference>
<feature type="binding site" evidence="12">
    <location>
        <begin position="19"/>
        <end position="26"/>
    </location>
    <ligand>
        <name>ATP</name>
        <dbReference type="ChEBI" id="CHEBI:30616"/>
    </ligand>
</feature>
<dbReference type="PANTHER" id="PTHR10344:SF4">
    <property type="entry name" value="UMP-CMP KINASE 2, MITOCHONDRIAL"/>
    <property type="match status" value="1"/>
</dbReference>
<evidence type="ECO:0000256" key="10">
    <source>
        <dbReference type="ARBA" id="ARBA00048743"/>
    </source>
</evidence>
<dbReference type="GO" id="GO:0005829">
    <property type="term" value="C:cytosol"/>
    <property type="evidence" value="ECO:0007669"/>
    <property type="project" value="TreeGrafter"/>
</dbReference>
<keyword evidence="5 12" id="KW-0545">Nucleotide biosynthesis</keyword>
<dbReference type="Gene3D" id="3.40.50.300">
    <property type="entry name" value="P-loop containing nucleotide triphosphate hydrolases"/>
    <property type="match status" value="1"/>
</dbReference>
<proteinExistence type="inferred from homology"/>
<dbReference type="GO" id="GO:0006233">
    <property type="term" value="P:dTDP biosynthetic process"/>
    <property type="evidence" value="ECO:0007669"/>
    <property type="project" value="InterPro"/>
</dbReference>
<feature type="domain" description="Thymidylate kinase-like" evidence="13">
    <location>
        <begin position="17"/>
        <end position="201"/>
    </location>
</feature>
<name>A0A1C3JX99_9BURK</name>
<dbReference type="InterPro" id="IPR039430">
    <property type="entry name" value="Thymidylate_kin-like_dom"/>
</dbReference>
<keyword evidence="6 12" id="KW-0547">Nucleotide-binding</keyword>
<evidence type="ECO:0000259" key="13">
    <source>
        <dbReference type="Pfam" id="PF02223"/>
    </source>
</evidence>
<evidence type="ECO:0000313" key="14">
    <source>
        <dbReference type="EMBL" id="SBT23835.1"/>
    </source>
</evidence>
<dbReference type="EC" id="2.7.4.9" evidence="2 12"/>
<dbReference type="EMBL" id="FLRC01000003">
    <property type="protein sequence ID" value="SBT23835.1"/>
    <property type="molecule type" value="Genomic_DNA"/>
</dbReference>
<reference evidence="14 16" key="1">
    <citation type="submission" date="2016-06" db="EMBL/GenBank/DDBJ databases">
        <authorList>
            <person name="Kjaerup R.B."/>
            <person name="Dalgaard T.S."/>
            <person name="Juul-Madsen H.R."/>
        </authorList>
    </citation>
    <scope>NUCLEOTIDE SEQUENCE [LARGE SCALE GENOMIC DNA]</scope>
    <source>
        <strain evidence="14">Orrdi1</strain>
    </source>
</reference>
<evidence type="ECO:0000256" key="4">
    <source>
        <dbReference type="ARBA" id="ARBA00022679"/>
    </source>
</evidence>
<dbReference type="KEGG" id="odi:ODI_R2227"/>
<dbReference type="GO" id="GO:0005524">
    <property type="term" value="F:ATP binding"/>
    <property type="evidence" value="ECO:0007669"/>
    <property type="project" value="UniProtKB-UniRule"/>
</dbReference>
<dbReference type="STRING" id="1851544.ODI_01217"/>
<evidence type="ECO:0000256" key="11">
    <source>
        <dbReference type="ARBA" id="ARBA00057735"/>
    </source>
</evidence>
<sequence length="215" mass="23834">MTLPATNAPARGRFLTLEGVDGAGKSTHASWIAQALRDQGLTVLETREPGGTPLGERLRDCLLSESMSLETETLLMFAARSEHLRQVIEPALAAGTWVLCDRFTDATYAYQGGGRELGQARIAALEQWVHPHLQPDLTWLFDVPLEVARARRSGAREPDRFEREQDAFFERTRAVYLARADEAPGRIRRIDATQSIEAIREVLAGQLRALTQAVA</sequence>
<evidence type="ECO:0000256" key="2">
    <source>
        <dbReference type="ARBA" id="ARBA00012980"/>
    </source>
</evidence>
<evidence type="ECO:0000256" key="7">
    <source>
        <dbReference type="ARBA" id="ARBA00022777"/>
    </source>
</evidence>
<dbReference type="InterPro" id="IPR027417">
    <property type="entry name" value="P-loop_NTPase"/>
</dbReference>
<dbReference type="GO" id="GO:0006227">
    <property type="term" value="P:dUDP biosynthetic process"/>
    <property type="evidence" value="ECO:0007669"/>
    <property type="project" value="TreeGrafter"/>
</dbReference>
<comment type="function">
    <text evidence="11 12">Phosphorylation of dTMP to form dTDP in both de novo and salvage pathways of dTTP synthesis.</text>
</comment>
<accession>A0A1C3JX99</accession>
<evidence type="ECO:0000313" key="16">
    <source>
        <dbReference type="Proteomes" id="UP000078558"/>
    </source>
</evidence>
<keyword evidence="8 12" id="KW-0067">ATP-binding</keyword>
<keyword evidence="16" id="KW-1185">Reference proteome</keyword>
<evidence type="ECO:0000256" key="1">
    <source>
        <dbReference type="ARBA" id="ARBA00009776"/>
    </source>
</evidence>
<dbReference type="HAMAP" id="MF_00165">
    <property type="entry name" value="Thymidylate_kinase"/>
    <property type="match status" value="1"/>
</dbReference>
<reference evidence="15 16" key="2">
    <citation type="submission" date="2017-08" db="EMBL/GenBank/DDBJ databases">
        <authorList>
            <person name="de Groot N.N."/>
        </authorList>
    </citation>
    <scope>NUCLEOTIDE SEQUENCE [LARGE SCALE GENOMIC DNA]</scope>
    <source>
        <strain evidence="15">Orrdi1</strain>
    </source>
</reference>
<keyword evidence="4 12" id="KW-0808">Transferase</keyword>
<evidence type="ECO:0000256" key="12">
    <source>
        <dbReference type="HAMAP-Rule" id="MF_00165"/>
    </source>
</evidence>
<dbReference type="SUPFAM" id="SSF52540">
    <property type="entry name" value="P-loop containing nucleoside triphosphate hydrolases"/>
    <property type="match status" value="1"/>
</dbReference>
<dbReference type="FunFam" id="3.40.50.300:FF:000225">
    <property type="entry name" value="Thymidylate kinase"/>
    <property type="match status" value="1"/>
</dbReference>
<dbReference type="AlphaFoldDB" id="A0A1C3JX99"/>
<evidence type="ECO:0000256" key="6">
    <source>
        <dbReference type="ARBA" id="ARBA00022741"/>
    </source>
</evidence>
<comment type="catalytic activity">
    <reaction evidence="10 12">
        <text>dTMP + ATP = dTDP + ADP</text>
        <dbReference type="Rhea" id="RHEA:13517"/>
        <dbReference type="ChEBI" id="CHEBI:30616"/>
        <dbReference type="ChEBI" id="CHEBI:58369"/>
        <dbReference type="ChEBI" id="CHEBI:63528"/>
        <dbReference type="ChEBI" id="CHEBI:456216"/>
        <dbReference type="EC" id="2.7.4.9"/>
    </reaction>
</comment>
<evidence type="ECO:0000256" key="5">
    <source>
        <dbReference type="ARBA" id="ARBA00022727"/>
    </source>
</evidence>